<keyword evidence="3" id="KW-1185">Reference proteome</keyword>
<organism evidence="2 3">
    <name type="scientific">Streptomyces boncukensis</name>
    <dbReference type="NCBI Taxonomy" id="2711219"/>
    <lineage>
        <taxon>Bacteria</taxon>
        <taxon>Bacillati</taxon>
        <taxon>Actinomycetota</taxon>
        <taxon>Actinomycetes</taxon>
        <taxon>Kitasatosporales</taxon>
        <taxon>Streptomycetaceae</taxon>
        <taxon>Streptomyces</taxon>
    </lineage>
</organism>
<dbReference type="Proteomes" id="UP000477722">
    <property type="component" value="Unassembled WGS sequence"/>
</dbReference>
<name>A0A6G4X531_9ACTN</name>
<dbReference type="Gene3D" id="1.10.260.40">
    <property type="entry name" value="lambda repressor-like DNA-binding domains"/>
    <property type="match status" value="1"/>
</dbReference>
<dbReference type="RefSeq" id="WP_165302323.1">
    <property type="nucleotide sequence ID" value="NZ_JAAKZZ010000503.1"/>
</dbReference>
<dbReference type="Pfam" id="PF19054">
    <property type="entry name" value="DUF5753"/>
    <property type="match status" value="1"/>
</dbReference>
<dbReference type="CDD" id="cd00093">
    <property type="entry name" value="HTH_XRE"/>
    <property type="match status" value="1"/>
</dbReference>
<dbReference type="InterPro" id="IPR001387">
    <property type="entry name" value="Cro/C1-type_HTH"/>
</dbReference>
<dbReference type="Pfam" id="PF13560">
    <property type="entry name" value="HTH_31"/>
    <property type="match status" value="1"/>
</dbReference>
<dbReference type="AlphaFoldDB" id="A0A6G4X531"/>
<dbReference type="SUPFAM" id="SSF47413">
    <property type="entry name" value="lambda repressor-like DNA-binding domains"/>
    <property type="match status" value="1"/>
</dbReference>
<proteinExistence type="predicted"/>
<evidence type="ECO:0000313" key="2">
    <source>
        <dbReference type="EMBL" id="NGO72646.1"/>
    </source>
</evidence>
<dbReference type="InterPro" id="IPR010982">
    <property type="entry name" value="Lambda_DNA-bd_dom_sf"/>
</dbReference>
<sequence length="283" mass="31484">MPPRSQPTARQERLGAELRKLREAAGMTAREAAALLGTNPMHMSHLETGRAGISEERLRRLAANCECSDAKLIDALVAMATDRTRGWWEEYRGVLPAVFLDQAELEHHALGVRDISVVGVPGLLQTEHYARAVFSFRVPELPSKELEPRVEHRMRRRSILERDPGTPYEGIIHEAALRIRVGTRETALAQLHSILEFSERDNVAVRVIPMEAEQFAGAYSVMLLAAGAVPSLDTLQRDVPDGTGFMTAEAQLVKARAMFDKVKAFSLGTKATRDLVREVMRNL</sequence>
<evidence type="ECO:0000259" key="1">
    <source>
        <dbReference type="PROSITE" id="PS50943"/>
    </source>
</evidence>
<reference evidence="2 3" key="1">
    <citation type="submission" date="2020-02" db="EMBL/GenBank/DDBJ databases">
        <title>Whole-genome analyses of novel actinobacteria.</title>
        <authorList>
            <person name="Sahin N."/>
            <person name="Tatar D."/>
        </authorList>
    </citation>
    <scope>NUCLEOTIDE SEQUENCE [LARGE SCALE GENOMIC DNA]</scope>
    <source>
        <strain evidence="2 3">SB3404</strain>
    </source>
</reference>
<feature type="domain" description="HTH cro/C1-type" evidence="1">
    <location>
        <begin position="18"/>
        <end position="72"/>
    </location>
</feature>
<dbReference type="GO" id="GO:0003677">
    <property type="term" value="F:DNA binding"/>
    <property type="evidence" value="ECO:0007669"/>
    <property type="project" value="InterPro"/>
</dbReference>
<evidence type="ECO:0000313" key="3">
    <source>
        <dbReference type="Proteomes" id="UP000477722"/>
    </source>
</evidence>
<comment type="caution">
    <text evidence="2">The sequence shown here is derived from an EMBL/GenBank/DDBJ whole genome shotgun (WGS) entry which is preliminary data.</text>
</comment>
<dbReference type="SMART" id="SM00530">
    <property type="entry name" value="HTH_XRE"/>
    <property type="match status" value="1"/>
</dbReference>
<gene>
    <name evidence="2" type="ORF">G5C65_30695</name>
</gene>
<dbReference type="EMBL" id="JAAKZZ010000503">
    <property type="protein sequence ID" value="NGO72646.1"/>
    <property type="molecule type" value="Genomic_DNA"/>
</dbReference>
<protein>
    <submittedName>
        <fullName evidence="2">Helix-turn-helix transcriptional regulator</fullName>
    </submittedName>
</protein>
<dbReference type="InterPro" id="IPR043917">
    <property type="entry name" value="DUF5753"/>
</dbReference>
<dbReference type="PROSITE" id="PS50943">
    <property type="entry name" value="HTH_CROC1"/>
    <property type="match status" value="1"/>
</dbReference>
<accession>A0A6G4X531</accession>